<dbReference type="RefSeq" id="WP_167241348.1">
    <property type="nucleotide sequence ID" value="NZ_WHJF01000286.1"/>
</dbReference>
<protein>
    <submittedName>
        <fullName evidence="1">Uncharacterized protein</fullName>
    </submittedName>
</protein>
<gene>
    <name evidence="1" type="ORF">F1735_33495</name>
</gene>
<organism evidence="1 2">
    <name type="scientific">Massilia genomosp. 1</name>
    <dbReference type="NCBI Taxonomy" id="2609280"/>
    <lineage>
        <taxon>Bacteria</taxon>
        <taxon>Pseudomonadati</taxon>
        <taxon>Pseudomonadota</taxon>
        <taxon>Betaproteobacteria</taxon>
        <taxon>Burkholderiales</taxon>
        <taxon>Oxalobacteraceae</taxon>
        <taxon>Telluria group</taxon>
        <taxon>Massilia</taxon>
    </lineage>
</organism>
<evidence type="ECO:0000313" key="2">
    <source>
        <dbReference type="Proteomes" id="UP000610594"/>
    </source>
</evidence>
<feature type="non-terminal residue" evidence="1">
    <location>
        <position position="74"/>
    </location>
</feature>
<dbReference type="Proteomes" id="UP000610594">
    <property type="component" value="Unassembled WGS sequence"/>
</dbReference>
<proteinExistence type="predicted"/>
<reference evidence="1 2" key="1">
    <citation type="submission" date="2019-10" db="EMBL/GenBank/DDBJ databases">
        <title>Taxonomy of Antarctic Massilia spp.: description of Massilia rubra sp. nov., Massilia aquatica sp. nov., Massilia mucilaginosa sp. nov., Massilia frigida sp. nov. isolated from streams, lakes and regoliths.</title>
        <authorList>
            <person name="Holochova P."/>
            <person name="Sedlacek I."/>
            <person name="Kralova S."/>
            <person name="Maslanova I."/>
            <person name="Busse H.-J."/>
            <person name="Stankova E."/>
            <person name="Vrbovska V."/>
            <person name="Kovarovic V."/>
            <person name="Bartak M."/>
            <person name="Svec P."/>
            <person name="Pantucek R."/>
        </authorList>
    </citation>
    <scope>NUCLEOTIDE SEQUENCE [LARGE SCALE GENOMIC DNA]</scope>
    <source>
        <strain evidence="1 2">CCM 8694</strain>
    </source>
</reference>
<keyword evidence="2" id="KW-1185">Reference proteome</keyword>
<sequence length="74" mass="8114">MNMHDVFINTILADAAYVGNLADNLTGDPLKKALENQMTPVLAEFISNEFTVIRHLESGDILGSGFDGTMWKNS</sequence>
<name>A0ABX0N5M0_9BURK</name>
<dbReference type="EMBL" id="WHJF01000286">
    <property type="protein sequence ID" value="NHZ67117.1"/>
    <property type="molecule type" value="Genomic_DNA"/>
</dbReference>
<evidence type="ECO:0000313" key="1">
    <source>
        <dbReference type="EMBL" id="NHZ67117.1"/>
    </source>
</evidence>
<comment type="caution">
    <text evidence="1">The sequence shown here is derived from an EMBL/GenBank/DDBJ whole genome shotgun (WGS) entry which is preliminary data.</text>
</comment>
<accession>A0ABX0N5M0</accession>